<dbReference type="Pfam" id="PF00884">
    <property type="entry name" value="Sulfatase"/>
    <property type="match status" value="1"/>
</dbReference>
<dbReference type="InterPro" id="IPR000917">
    <property type="entry name" value="Sulfatase_N"/>
</dbReference>
<feature type="transmembrane region" description="Helical" evidence="1">
    <location>
        <begin position="50"/>
        <end position="71"/>
    </location>
</feature>
<feature type="domain" description="Sulfatase N-terminal" evidence="2">
    <location>
        <begin position="254"/>
        <end position="512"/>
    </location>
</feature>
<dbReference type="RefSeq" id="WP_168659431.1">
    <property type="nucleotide sequence ID" value="NZ_CP051180.1"/>
</dbReference>
<keyword evidence="5" id="KW-1185">Reference proteome</keyword>
<dbReference type="Proteomes" id="UP000501602">
    <property type="component" value="Chromosome"/>
</dbReference>
<keyword evidence="1" id="KW-1133">Transmembrane helix</keyword>
<feature type="domain" description="Inner membrane protein YejM N-terminal" evidence="3">
    <location>
        <begin position="6"/>
        <end position="247"/>
    </location>
</feature>
<feature type="transmembrane region" description="Helical" evidence="1">
    <location>
        <begin position="136"/>
        <end position="154"/>
    </location>
</feature>
<evidence type="ECO:0000256" key="1">
    <source>
        <dbReference type="SAM" id="Phobius"/>
    </source>
</evidence>
<accession>A0A6H1UAU3</accession>
<dbReference type="InterPro" id="IPR017850">
    <property type="entry name" value="Alkaline_phosphatase_core_sf"/>
</dbReference>
<gene>
    <name evidence="4" type="ORF">HER31_04250</name>
</gene>
<dbReference type="SUPFAM" id="SSF53649">
    <property type="entry name" value="Alkaline phosphatase-like"/>
    <property type="match status" value="1"/>
</dbReference>
<reference evidence="4 5" key="1">
    <citation type="submission" date="2020-04" db="EMBL/GenBank/DDBJ databases">
        <title>Ferrimonas sp. S7 isolated from sea water.</title>
        <authorList>
            <person name="Bae S.S."/>
            <person name="Baek K."/>
        </authorList>
    </citation>
    <scope>NUCLEOTIDE SEQUENCE [LARGE SCALE GENOMIC DNA]</scope>
    <source>
        <strain evidence="4 5">S7</strain>
    </source>
</reference>
<dbReference type="EMBL" id="CP051180">
    <property type="protein sequence ID" value="QIZ76171.1"/>
    <property type="molecule type" value="Genomic_DNA"/>
</dbReference>
<protein>
    <submittedName>
        <fullName evidence="4">DUF3413 domain-containing protein</fullName>
    </submittedName>
</protein>
<dbReference type="AlphaFoldDB" id="A0A6H1UAU3"/>
<evidence type="ECO:0000313" key="4">
    <source>
        <dbReference type="EMBL" id="QIZ76171.1"/>
    </source>
</evidence>
<keyword evidence="1" id="KW-0472">Membrane</keyword>
<dbReference type="Pfam" id="PF11893">
    <property type="entry name" value="DUF3413"/>
    <property type="match status" value="1"/>
</dbReference>
<evidence type="ECO:0000313" key="5">
    <source>
        <dbReference type="Proteomes" id="UP000501602"/>
    </source>
</evidence>
<dbReference type="PIRSF" id="PIRSF004950">
    <property type="entry name" value="Mmb_sulf_HI0842"/>
    <property type="match status" value="1"/>
</dbReference>
<dbReference type="InterPro" id="IPR012159">
    <property type="entry name" value="YejM-like"/>
</dbReference>
<feature type="transmembrane region" description="Helical" evidence="1">
    <location>
        <begin position="166"/>
        <end position="187"/>
    </location>
</feature>
<organism evidence="4 5">
    <name type="scientific">Ferrimonas lipolytica</name>
    <dbReference type="NCBI Taxonomy" id="2724191"/>
    <lineage>
        <taxon>Bacteria</taxon>
        <taxon>Pseudomonadati</taxon>
        <taxon>Pseudomonadota</taxon>
        <taxon>Gammaproteobacteria</taxon>
        <taxon>Alteromonadales</taxon>
        <taxon>Ferrimonadaceae</taxon>
        <taxon>Ferrimonas</taxon>
    </lineage>
</organism>
<name>A0A6H1UAU3_9GAMM</name>
<keyword evidence="1" id="KW-0812">Transmembrane</keyword>
<evidence type="ECO:0000259" key="2">
    <source>
        <dbReference type="Pfam" id="PF00884"/>
    </source>
</evidence>
<feature type="transmembrane region" description="Helical" evidence="1">
    <location>
        <begin position="20"/>
        <end position="38"/>
    </location>
</feature>
<evidence type="ECO:0000259" key="3">
    <source>
        <dbReference type="Pfam" id="PF11893"/>
    </source>
</evidence>
<dbReference type="KEGG" id="fes:HER31_04250"/>
<feature type="transmembrane region" description="Helical" evidence="1">
    <location>
        <begin position="83"/>
        <end position="102"/>
    </location>
</feature>
<dbReference type="InterPro" id="IPR024588">
    <property type="entry name" value="YejM_N"/>
</dbReference>
<proteinExistence type="predicted"/>
<dbReference type="Gene3D" id="3.40.720.10">
    <property type="entry name" value="Alkaline Phosphatase, subunit A"/>
    <property type="match status" value="1"/>
</dbReference>
<sequence length="597" mass="67185">MQFNDHTKDNVSPLVLWGHWFTFINMLLAMLIATRFLYIQGWPDTLLAQAYMLVNLVGHFAFLGFAGYLFTLFPITVLLPFSHILRGVGALVATIGLTILAFDAEIFDHYRLHLNPFVLDIASADIGALLDNPIVAVFPIALLALQLVLANGLWKRLARVRRRRMGIPVVIVLASCFIASHLVHIWADATGYRPIVAQDDIFPLHYPATARGFIARQGLMEEGEMAVPNRIAPSSHQLLYPLTDINCVPPTTQDVLMITIDGFRADMVNQQTMPYLMDLSQQSHWFEHHSSASNSYNHGLFTMFYSMLPSYREPLLLDLKGPELTKQLHRAGYHLSAYGINQAATPFDKQTWLQDFNVVPTPVDDVAAEQDIAISQQVISHIEQKNGPQFNLVSLSAPAYYSTPVGEVGIPTVRADKSLNHAQQVLFNQYRQSLHFIDGQLQRLVEAAGENTVVIITGTHGHLFTTDINADSRANFSPAATRVPLLIRWNGQRPRAISHRTSHYGVVPTLMTNLLQCTTPIREYSLGEELYQPPHNDYLVIGNARQFAIQTERAITVIDNRGAYRVYNNNYKRQREAKLDVPVLVLMMEEGGRFRSH</sequence>